<comment type="caution">
    <text evidence="2">The sequence shown here is derived from an EMBL/GenBank/DDBJ whole genome shotgun (WGS) entry which is preliminary data.</text>
</comment>
<reference evidence="2 3" key="1">
    <citation type="submission" date="2019-11" db="EMBL/GenBank/DDBJ databases">
        <title>Whole genome sequence of Oryza granulata.</title>
        <authorList>
            <person name="Li W."/>
        </authorList>
    </citation>
    <scope>NUCLEOTIDE SEQUENCE [LARGE SCALE GENOMIC DNA]</scope>
    <source>
        <strain evidence="3">cv. Menghai</strain>
        <tissue evidence="2">Leaf</tissue>
    </source>
</reference>
<sequence>MAPERDAAMVAEGPGMASSATERPDPIGPAASPSEQAALRVATNQAAPGEAVSGAGGAGEESSRHRGRPSAGRAALAQPAPGAGGGL</sequence>
<accession>A0A6G1DXG6</accession>
<evidence type="ECO:0000313" key="3">
    <source>
        <dbReference type="Proteomes" id="UP000479710"/>
    </source>
</evidence>
<evidence type="ECO:0000256" key="1">
    <source>
        <dbReference type="SAM" id="MobiDB-lite"/>
    </source>
</evidence>
<name>A0A6G1DXG6_9ORYZ</name>
<proteinExistence type="predicted"/>
<feature type="compositionally biased region" description="Low complexity" evidence="1">
    <location>
        <begin position="71"/>
        <end position="81"/>
    </location>
</feature>
<protein>
    <submittedName>
        <fullName evidence="2">Uncharacterized protein</fullName>
    </submittedName>
</protein>
<evidence type="ECO:0000313" key="2">
    <source>
        <dbReference type="EMBL" id="KAF0916902.1"/>
    </source>
</evidence>
<gene>
    <name evidence="2" type="ORF">E2562_015079</name>
</gene>
<keyword evidence="3" id="KW-1185">Reference proteome</keyword>
<dbReference type="EMBL" id="SPHZ02000005">
    <property type="protein sequence ID" value="KAF0916902.1"/>
    <property type="molecule type" value="Genomic_DNA"/>
</dbReference>
<dbReference type="AlphaFoldDB" id="A0A6G1DXG6"/>
<organism evidence="2 3">
    <name type="scientific">Oryza meyeriana var. granulata</name>
    <dbReference type="NCBI Taxonomy" id="110450"/>
    <lineage>
        <taxon>Eukaryota</taxon>
        <taxon>Viridiplantae</taxon>
        <taxon>Streptophyta</taxon>
        <taxon>Embryophyta</taxon>
        <taxon>Tracheophyta</taxon>
        <taxon>Spermatophyta</taxon>
        <taxon>Magnoliopsida</taxon>
        <taxon>Liliopsida</taxon>
        <taxon>Poales</taxon>
        <taxon>Poaceae</taxon>
        <taxon>BOP clade</taxon>
        <taxon>Oryzoideae</taxon>
        <taxon>Oryzeae</taxon>
        <taxon>Oryzinae</taxon>
        <taxon>Oryza</taxon>
        <taxon>Oryza meyeriana</taxon>
    </lineage>
</organism>
<dbReference type="Proteomes" id="UP000479710">
    <property type="component" value="Unassembled WGS sequence"/>
</dbReference>
<feature type="region of interest" description="Disordered" evidence="1">
    <location>
        <begin position="1"/>
        <end position="87"/>
    </location>
</feature>